<dbReference type="PANTHER" id="PTHR40074">
    <property type="entry name" value="O-ACETYLTRANSFERASE WECH"/>
    <property type="match status" value="1"/>
</dbReference>
<feature type="transmembrane region" description="Helical" evidence="8">
    <location>
        <begin position="313"/>
        <end position="330"/>
    </location>
</feature>
<evidence type="ECO:0000256" key="8">
    <source>
        <dbReference type="SAM" id="Phobius"/>
    </source>
</evidence>
<feature type="transmembrane region" description="Helical" evidence="8">
    <location>
        <begin position="125"/>
        <end position="143"/>
    </location>
</feature>
<evidence type="ECO:0000256" key="3">
    <source>
        <dbReference type="ARBA" id="ARBA00022475"/>
    </source>
</evidence>
<reference evidence="10 11" key="1">
    <citation type="submission" date="2019-03" db="EMBL/GenBank/DDBJ databases">
        <title>Genomic Encyclopedia of Type Strains, Phase IV (KMG-IV): sequencing the most valuable type-strain genomes for metagenomic binning, comparative biology and taxonomic classification.</title>
        <authorList>
            <person name="Goeker M."/>
        </authorList>
    </citation>
    <scope>NUCLEOTIDE SEQUENCE [LARGE SCALE GENOMIC DNA]</scope>
    <source>
        <strain evidence="10 11">DSM 28697</strain>
    </source>
</reference>
<dbReference type="GO" id="GO:0009246">
    <property type="term" value="P:enterobacterial common antigen biosynthetic process"/>
    <property type="evidence" value="ECO:0007669"/>
    <property type="project" value="TreeGrafter"/>
</dbReference>
<evidence type="ECO:0000313" key="11">
    <source>
        <dbReference type="Proteomes" id="UP000295632"/>
    </source>
</evidence>
<feature type="compositionally biased region" description="Polar residues" evidence="7">
    <location>
        <begin position="348"/>
        <end position="360"/>
    </location>
</feature>
<evidence type="ECO:0000256" key="4">
    <source>
        <dbReference type="ARBA" id="ARBA00022692"/>
    </source>
</evidence>
<dbReference type="PANTHER" id="PTHR40074:SF2">
    <property type="entry name" value="O-ACETYLTRANSFERASE WECH"/>
    <property type="match status" value="1"/>
</dbReference>
<organism evidence="10 11">
    <name type="scientific">Aureibacillus halotolerans</name>
    <dbReference type="NCBI Taxonomy" id="1508390"/>
    <lineage>
        <taxon>Bacteria</taxon>
        <taxon>Bacillati</taxon>
        <taxon>Bacillota</taxon>
        <taxon>Bacilli</taxon>
        <taxon>Bacillales</taxon>
        <taxon>Bacillaceae</taxon>
        <taxon>Aureibacillus</taxon>
    </lineage>
</organism>
<keyword evidence="5 8" id="KW-1133">Transmembrane helix</keyword>
<dbReference type="InterPro" id="IPR002656">
    <property type="entry name" value="Acyl_transf_3_dom"/>
</dbReference>
<feature type="transmembrane region" description="Helical" evidence="8">
    <location>
        <begin position="155"/>
        <end position="175"/>
    </location>
</feature>
<evidence type="ECO:0000256" key="2">
    <source>
        <dbReference type="ARBA" id="ARBA00007400"/>
    </source>
</evidence>
<feature type="transmembrane region" description="Helical" evidence="8">
    <location>
        <begin position="219"/>
        <end position="240"/>
    </location>
</feature>
<keyword evidence="10" id="KW-0012">Acyltransferase</keyword>
<feature type="transmembrane region" description="Helical" evidence="8">
    <location>
        <begin position="260"/>
        <end position="277"/>
    </location>
</feature>
<dbReference type="Pfam" id="PF01757">
    <property type="entry name" value="Acyl_transf_3"/>
    <property type="match status" value="1"/>
</dbReference>
<comment type="similarity">
    <text evidence="2">Belongs to the acyltransferase 3 family.</text>
</comment>
<feature type="region of interest" description="Disordered" evidence="7">
    <location>
        <begin position="348"/>
        <end position="368"/>
    </location>
</feature>
<sequence length="368" mass="42203">MEKAKWLSELTFLRAIACVSIVLLHTIERALLSSHYGDISISARVIWESFYMVLFYGTPTFIFLSEVLIAYLYKDKPLPKGFFKKRFLYLFLPYLALAMFYAWTKADGWSDFVWRSFMHAVIGDYHGYFVLIIFQFYGLHWLLKTWMSAQKPYRIVGYAFVINVAYLAVFNFIPAPNIPHGEYIWERYYWVPFPGWLFYFVAGFYVGQSYDKVRSWIKMHYLKLLAAPLVTSVLVLVLVYTDVLTVASSKRVDMLLHSSAMVLGLLALAIVLPKAALKTEMISRYSFGIYLWHMYFLYALNGSLEAIEHQLPMSLYIVVLCVGAILLSMGSMKIINLLPGGATLTGQVKPSTKNRTSSVASPERKASI</sequence>
<comment type="subcellular location">
    <subcellularLocation>
        <location evidence="1">Cell membrane</location>
        <topology evidence="1">Multi-pass membrane protein</topology>
    </subcellularLocation>
</comment>
<evidence type="ECO:0000259" key="9">
    <source>
        <dbReference type="Pfam" id="PF01757"/>
    </source>
</evidence>
<dbReference type="OrthoDB" id="65129at2"/>
<accession>A0A4R6UA89</accession>
<proteinExistence type="inferred from homology"/>
<keyword evidence="6 8" id="KW-0472">Membrane</keyword>
<evidence type="ECO:0000256" key="1">
    <source>
        <dbReference type="ARBA" id="ARBA00004651"/>
    </source>
</evidence>
<evidence type="ECO:0000256" key="7">
    <source>
        <dbReference type="SAM" id="MobiDB-lite"/>
    </source>
</evidence>
<feature type="transmembrane region" description="Helical" evidence="8">
    <location>
        <begin position="187"/>
        <end position="207"/>
    </location>
</feature>
<dbReference type="EMBL" id="SNYJ01000001">
    <property type="protein sequence ID" value="TDQ42756.1"/>
    <property type="molecule type" value="Genomic_DNA"/>
</dbReference>
<dbReference type="GO" id="GO:0016413">
    <property type="term" value="F:O-acetyltransferase activity"/>
    <property type="evidence" value="ECO:0007669"/>
    <property type="project" value="TreeGrafter"/>
</dbReference>
<evidence type="ECO:0000313" key="10">
    <source>
        <dbReference type="EMBL" id="TDQ42756.1"/>
    </source>
</evidence>
<dbReference type="AlphaFoldDB" id="A0A4R6UA89"/>
<comment type="caution">
    <text evidence="10">The sequence shown here is derived from an EMBL/GenBank/DDBJ whole genome shotgun (WGS) entry which is preliminary data.</text>
</comment>
<feature type="transmembrane region" description="Helical" evidence="8">
    <location>
        <begin position="289"/>
        <end position="307"/>
    </location>
</feature>
<protein>
    <submittedName>
        <fullName evidence="10">Membrane-bound acyltransferase YfiQ involved in biofilm formation</fullName>
    </submittedName>
</protein>
<feature type="transmembrane region" description="Helical" evidence="8">
    <location>
        <begin position="12"/>
        <end position="31"/>
    </location>
</feature>
<dbReference type="RefSeq" id="WP_133578591.1">
    <property type="nucleotide sequence ID" value="NZ_SNYJ01000001.1"/>
</dbReference>
<name>A0A4R6UA89_9BACI</name>
<feature type="domain" description="Acyltransferase 3" evidence="9">
    <location>
        <begin position="9"/>
        <end position="329"/>
    </location>
</feature>
<evidence type="ECO:0000256" key="6">
    <source>
        <dbReference type="ARBA" id="ARBA00023136"/>
    </source>
</evidence>
<dbReference type="GO" id="GO:0005886">
    <property type="term" value="C:plasma membrane"/>
    <property type="evidence" value="ECO:0007669"/>
    <property type="project" value="UniProtKB-SubCell"/>
</dbReference>
<gene>
    <name evidence="10" type="ORF">EV213_101185</name>
</gene>
<dbReference type="Proteomes" id="UP000295632">
    <property type="component" value="Unassembled WGS sequence"/>
</dbReference>
<keyword evidence="10" id="KW-0808">Transferase</keyword>
<feature type="transmembrane region" description="Helical" evidence="8">
    <location>
        <begin position="86"/>
        <end position="105"/>
    </location>
</feature>
<keyword evidence="4 8" id="KW-0812">Transmembrane</keyword>
<evidence type="ECO:0000256" key="5">
    <source>
        <dbReference type="ARBA" id="ARBA00022989"/>
    </source>
</evidence>
<keyword evidence="3" id="KW-1003">Cell membrane</keyword>
<feature type="transmembrane region" description="Helical" evidence="8">
    <location>
        <begin position="51"/>
        <end position="74"/>
    </location>
</feature>
<keyword evidence="11" id="KW-1185">Reference proteome</keyword>